<keyword evidence="1" id="KW-0677">Repeat</keyword>
<evidence type="ECO:0000256" key="3">
    <source>
        <dbReference type="PROSITE-ProRule" id="PRU00023"/>
    </source>
</evidence>
<evidence type="ECO:0008006" key="7">
    <source>
        <dbReference type="Google" id="ProtNLM"/>
    </source>
</evidence>
<evidence type="ECO:0000256" key="2">
    <source>
        <dbReference type="ARBA" id="ARBA00023043"/>
    </source>
</evidence>
<keyword evidence="6" id="KW-1185">Reference proteome</keyword>
<dbReference type="InterPro" id="IPR036770">
    <property type="entry name" value="Ankyrin_rpt-contain_sf"/>
</dbReference>
<protein>
    <recommendedName>
        <fullName evidence="7">Ankyrin repeat domain-containing protein</fullName>
    </recommendedName>
</protein>
<dbReference type="EMBL" id="BSOJ01000009">
    <property type="protein sequence ID" value="GLR25930.1"/>
    <property type="molecule type" value="Genomic_DNA"/>
</dbReference>
<keyword evidence="2 3" id="KW-0040">ANK repeat</keyword>
<sequence length="229" mass="24468">MTRFKVAFAGILCFLALHGVAFAGSYTDFFRAISNDDDGTVRSLMLRGFDPNTLTEEGQPAISFAMYKGAAKCVRVLLLSKHLNVNQADMHGDTPIMVASALDNSGWVAALISEGASVNRPGQWAPLHYAAASGSLKAVQMLLDAGADINAKSANGTTPLMMAARENKAEVARYLLQKGADPSVVNQSEYNAAGYAMRAKNKDLAMDIMKKEKALRDSRSQANASTKSS</sequence>
<dbReference type="PROSITE" id="PS50297">
    <property type="entry name" value="ANK_REP_REGION"/>
    <property type="match status" value="2"/>
</dbReference>
<reference evidence="6" key="1">
    <citation type="journal article" date="2019" name="Int. J. Syst. Evol. Microbiol.">
        <title>The Global Catalogue of Microorganisms (GCM) 10K type strain sequencing project: providing services to taxonomists for standard genome sequencing and annotation.</title>
        <authorList>
            <consortium name="The Broad Institute Genomics Platform"/>
            <consortium name="The Broad Institute Genome Sequencing Center for Infectious Disease"/>
            <person name="Wu L."/>
            <person name="Ma J."/>
        </authorList>
    </citation>
    <scope>NUCLEOTIDE SEQUENCE [LARGE SCALE GENOMIC DNA]</scope>
    <source>
        <strain evidence="6">NBRC 105857</strain>
    </source>
</reference>
<feature type="signal peptide" evidence="4">
    <location>
        <begin position="1"/>
        <end position="23"/>
    </location>
</feature>
<comment type="caution">
    <text evidence="5">The sequence shown here is derived from an EMBL/GenBank/DDBJ whole genome shotgun (WGS) entry which is preliminary data.</text>
</comment>
<organism evidence="5 6">
    <name type="scientific">Limnobacter litoralis</name>
    <dbReference type="NCBI Taxonomy" id="481366"/>
    <lineage>
        <taxon>Bacteria</taxon>
        <taxon>Pseudomonadati</taxon>
        <taxon>Pseudomonadota</taxon>
        <taxon>Betaproteobacteria</taxon>
        <taxon>Burkholderiales</taxon>
        <taxon>Burkholderiaceae</taxon>
        <taxon>Limnobacter</taxon>
    </lineage>
</organism>
<dbReference type="Proteomes" id="UP001156664">
    <property type="component" value="Unassembled WGS sequence"/>
</dbReference>
<feature type="repeat" description="ANK" evidence="3">
    <location>
        <begin position="155"/>
        <end position="187"/>
    </location>
</feature>
<gene>
    <name evidence="5" type="ORF">GCM10007875_10180</name>
</gene>
<evidence type="ECO:0000256" key="4">
    <source>
        <dbReference type="SAM" id="SignalP"/>
    </source>
</evidence>
<dbReference type="RefSeq" id="WP_284280368.1">
    <property type="nucleotide sequence ID" value="NZ_BSOJ01000009.1"/>
</dbReference>
<feature type="repeat" description="ANK" evidence="3">
    <location>
        <begin position="122"/>
        <end position="154"/>
    </location>
</feature>
<dbReference type="PANTHER" id="PTHR24171:SF8">
    <property type="entry name" value="BRCA1-ASSOCIATED RING DOMAIN PROTEIN 1"/>
    <property type="match status" value="1"/>
</dbReference>
<dbReference type="PANTHER" id="PTHR24171">
    <property type="entry name" value="ANKYRIN REPEAT DOMAIN-CONTAINING PROTEIN 39-RELATED"/>
    <property type="match status" value="1"/>
</dbReference>
<dbReference type="SMART" id="SM00248">
    <property type="entry name" value="ANK"/>
    <property type="match status" value="5"/>
</dbReference>
<dbReference type="SUPFAM" id="SSF48403">
    <property type="entry name" value="Ankyrin repeat"/>
    <property type="match status" value="1"/>
</dbReference>
<accession>A0ABQ5YQ66</accession>
<evidence type="ECO:0000313" key="6">
    <source>
        <dbReference type="Proteomes" id="UP001156664"/>
    </source>
</evidence>
<evidence type="ECO:0000313" key="5">
    <source>
        <dbReference type="EMBL" id="GLR25930.1"/>
    </source>
</evidence>
<dbReference type="Gene3D" id="1.25.40.20">
    <property type="entry name" value="Ankyrin repeat-containing domain"/>
    <property type="match status" value="2"/>
</dbReference>
<proteinExistence type="predicted"/>
<dbReference type="InterPro" id="IPR002110">
    <property type="entry name" value="Ankyrin_rpt"/>
</dbReference>
<feature type="chain" id="PRO_5046259825" description="Ankyrin repeat domain-containing protein" evidence="4">
    <location>
        <begin position="24"/>
        <end position="229"/>
    </location>
</feature>
<evidence type="ECO:0000256" key="1">
    <source>
        <dbReference type="ARBA" id="ARBA00022737"/>
    </source>
</evidence>
<dbReference type="Pfam" id="PF12796">
    <property type="entry name" value="Ank_2"/>
    <property type="match status" value="2"/>
</dbReference>
<feature type="repeat" description="ANK" evidence="3">
    <location>
        <begin position="91"/>
        <end position="123"/>
    </location>
</feature>
<dbReference type="PROSITE" id="PS50088">
    <property type="entry name" value="ANK_REPEAT"/>
    <property type="match status" value="3"/>
</dbReference>
<keyword evidence="4" id="KW-0732">Signal</keyword>
<name>A0ABQ5YQ66_9BURK</name>